<dbReference type="EnsemblMetazoa" id="CLYHEMT014277.1">
    <property type="protein sequence ID" value="CLYHEMP014277.1"/>
    <property type="gene ID" value="CLYHEMG014277"/>
</dbReference>
<proteinExistence type="predicted"/>
<dbReference type="InterPro" id="IPR005828">
    <property type="entry name" value="MFS_sugar_transport-like"/>
</dbReference>
<feature type="transmembrane region" description="Helical" evidence="5">
    <location>
        <begin position="111"/>
        <end position="131"/>
    </location>
</feature>
<dbReference type="InterPro" id="IPR036259">
    <property type="entry name" value="MFS_trans_sf"/>
</dbReference>
<dbReference type="InterPro" id="IPR020846">
    <property type="entry name" value="MFS_dom"/>
</dbReference>
<dbReference type="Pfam" id="PF00083">
    <property type="entry name" value="Sugar_tr"/>
    <property type="match status" value="1"/>
</dbReference>
<accession>A0A7M5WWJ4</accession>
<keyword evidence="8" id="KW-1185">Reference proteome</keyword>
<evidence type="ECO:0000256" key="2">
    <source>
        <dbReference type="ARBA" id="ARBA00022692"/>
    </source>
</evidence>
<keyword evidence="3 5" id="KW-1133">Transmembrane helix</keyword>
<protein>
    <recommendedName>
        <fullName evidence="6">Major facilitator superfamily (MFS) profile domain-containing protein</fullName>
    </recommendedName>
</protein>
<evidence type="ECO:0000256" key="5">
    <source>
        <dbReference type="SAM" id="Phobius"/>
    </source>
</evidence>
<dbReference type="GO" id="GO:0022857">
    <property type="term" value="F:transmembrane transporter activity"/>
    <property type="evidence" value="ECO:0007669"/>
    <property type="project" value="InterPro"/>
</dbReference>
<feature type="transmembrane region" description="Helical" evidence="5">
    <location>
        <begin position="167"/>
        <end position="189"/>
    </location>
</feature>
<feature type="transmembrane region" description="Helical" evidence="5">
    <location>
        <begin position="201"/>
        <end position="223"/>
    </location>
</feature>
<keyword evidence="4 5" id="KW-0472">Membrane</keyword>
<evidence type="ECO:0000313" key="8">
    <source>
        <dbReference type="Proteomes" id="UP000594262"/>
    </source>
</evidence>
<dbReference type="PROSITE" id="PS50850">
    <property type="entry name" value="MFS"/>
    <property type="match status" value="1"/>
</dbReference>
<evidence type="ECO:0000256" key="3">
    <source>
        <dbReference type="ARBA" id="ARBA00022989"/>
    </source>
</evidence>
<feature type="transmembrane region" description="Helical" evidence="5">
    <location>
        <begin position="310"/>
        <end position="329"/>
    </location>
</feature>
<dbReference type="AlphaFoldDB" id="A0A7M5WWJ4"/>
<dbReference type="SUPFAM" id="SSF103473">
    <property type="entry name" value="MFS general substrate transporter"/>
    <property type="match status" value="1"/>
</dbReference>
<evidence type="ECO:0000259" key="6">
    <source>
        <dbReference type="PROSITE" id="PS50850"/>
    </source>
</evidence>
<dbReference type="RefSeq" id="XP_066928941.1">
    <property type="nucleotide sequence ID" value="XM_067072840.1"/>
</dbReference>
<dbReference type="PROSITE" id="PS00216">
    <property type="entry name" value="SUGAR_TRANSPORT_1"/>
    <property type="match status" value="1"/>
</dbReference>
<feature type="transmembrane region" description="Helical" evidence="5">
    <location>
        <begin position="31"/>
        <end position="54"/>
    </location>
</feature>
<evidence type="ECO:0000256" key="1">
    <source>
        <dbReference type="ARBA" id="ARBA00004141"/>
    </source>
</evidence>
<feature type="transmembrane region" description="Helical" evidence="5">
    <location>
        <begin position="229"/>
        <end position="247"/>
    </location>
</feature>
<dbReference type="GO" id="GO:0016020">
    <property type="term" value="C:membrane"/>
    <property type="evidence" value="ECO:0007669"/>
    <property type="project" value="UniProtKB-SubCell"/>
</dbReference>
<dbReference type="Proteomes" id="UP000594262">
    <property type="component" value="Unplaced"/>
</dbReference>
<dbReference type="PANTHER" id="PTHR24064">
    <property type="entry name" value="SOLUTE CARRIER FAMILY 22 MEMBER"/>
    <property type="match status" value="1"/>
</dbReference>
<dbReference type="OrthoDB" id="5958014at2759"/>
<name>A0A7M5WWJ4_9CNID</name>
<reference evidence="7" key="1">
    <citation type="submission" date="2021-01" db="UniProtKB">
        <authorList>
            <consortium name="EnsemblMetazoa"/>
        </authorList>
    </citation>
    <scope>IDENTIFICATION</scope>
</reference>
<organism evidence="7 8">
    <name type="scientific">Clytia hemisphaerica</name>
    <dbReference type="NCBI Taxonomy" id="252671"/>
    <lineage>
        <taxon>Eukaryota</taxon>
        <taxon>Metazoa</taxon>
        <taxon>Cnidaria</taxon>
        <taxon>Hydrozoa</taxon>
        <taxon>Hydroidolina</taxon>
        <taxon>Leptothecata</taxon>
        <taxon>Obeliida</taxon>
        <taxon>Clytiidae</taxon>
        <taxon>Clytia</taxon>
    </lineage>
</organism>
<feature type="domain" description="Major facilitator superfamily (MFS) profile" evidence="6">
    <location>
        <begin position="39"/>
        <end position="482"/>
    </location>
</feature>
<comment type="subcellular location">
    <subcellularLocation>
        <location evidence="1">Membrane</location>
        <topology evidence="1">Multi-pass membrane protein</topology>
    </subcellularLocation>
</comment>
<sequence>MELEQKEQKDEYHNVDGFLRMVGEFGKFQKILDAIFCFIFIPSSFQNLIMYFAAFQPDWRCVANSTICNLNGTFSSENEFRCGIPRSEWEFTQPKDYSIVTEYDIYCDTDWAVYMSFSIFFIGWIFGSVVLGWISDNYGRKNVLFVSIFFFLLFGLSGAFMPNIGWFLFSRFVVGFFKPGLQLGMFVLMNEIVGERYRPGAGIVFWFFFTIALCIMGLTAYFIRKWKTLMIISAAPYFVVLLFYKFVPESVRWLRLKGRFDEALDIFQKVADWNGKTLDPNAKIARVLVVKNHASPIDLFKTKKLAKKTLLQGFAWLVNGMAYYGISLAANDFGGDLYRDYVLVSIIEFPAALLAIYLCNKVGRKKTTTCSLFVAGFLTLIVGFIPMSSGGKIARLSLGMLGKMFITISFDAIYTWSVEIHSTNIRTEGMGFLQITSRLGAASAPWIAKAVRSVYAPLPFLIMGGLGLLGGISCLFLPETKGVQTQETEEETTNMESNLNKQH</sequence>
<keyword evidence="2 5" id="KW-0812">Transmembrane</keyword>
<evidence type="ECO:0000256" key="4">
    <source>
        <dbReference type="ARBA" id="ARBA00023136"/>
    </source>
</evidence>
<dbReference type="GeneID" id="136816498"/>
<feature type="transmembrane region" description="Helical" evidence="5">
    <location>
        <begin position="370"/>
        <end position="387"/>
    </location>
</feature>
<feature type="transmembrane region" description="Helical" evidence="5">
    <location>
        <begin position="341"/>
        <end position="358"/>
    </location>
</feature>
<feature type="transmembrane region" description="Helical" evidence="5">
    <location>
        <begin position="454"/>
        <end position="477"/>
    </location>
</feature>
<dbReference type="Gene3D" id="1.20.1250.20">
    <property type="entry name" value="MFS general substrate transporter like domains"/>
    <property type="match status" value="1"/>
</dbReference>
<feature type="transmembrane region" description="Helical" evidence="5">
    <location>
        <begin position="143"/>
        <end position="161"/>
    </location>
</feature>
<evidence type="ECO:0000313" key="7">
    <source>
        <dbReference type="EnsemblMetazoa" id="CLYHEMP014277.1"/>
    </source>
</evidence>
<dbReference type="InterPro" id="IPR005829">
    <property type="entry name" value="Sugar_transporter_CS"/>
</dbReference>